<dbReference type="GO" id="GO:0008047">
    <property type="term" value="F:enzyme activator activity"/>
    <property type="evidence" value="ECO:0007669"/>
    <property type="project" value="InterPro"/>
</dbReference>
<evidence type="ECO:0000256" key="3">
    <source>
        <dbReference type="ARBA" id="ARBA00022750"/>
    </source>
</evidence>
<dbReference type="RefSeq" id="WP_199263886.1">
    <property type="nucleotide sequence ID" value="NZ_CP054140.1"/>
</dbReference>
<name>A0A7T5VBY2_9BACT</name>
<dbReference type="GO" id="GO:0016485">
    <property type="term" value="P:protein processing"/>
    <property type="evidence" value="ECO:0007669"/>
    <property type="project" value="TreeGrafter"/>
</dbReference>
<dbReference type="Proteomes" id="UP000596092">
    <property type="component" value="Chromosome"/>
</dbReference>
<protein>
    <submittedName>
        <fullName evidence="5">Hydrogenase maturation protease</fullName>
    </submittedName>
</protein>
<dbReference type="EMBL" id="CP054140">
    <property type="protein sequence ID" value="QQG65070.1"/>
    <property type="molecule type" value="Genomic_DNA"/>
</dbReference>
<evidence type="ECO:0000313" key="5">
    <source>
        <dbReference type="EMBL" id="QQG65070.1"/>
    </source>
</evidence>
<evidence type="ECO:0000256" key="4">
    <source>
        <dbReference type="ARBA" id="ARBA00022801"/>
    </source>
</evidence>
<comment type="similarity">
    <text evidence="1">Belongs to the peptidase A31 family.</text>
</comment>
<dbReference type="SUPFAM" id="SSF53163">
    <property type="entry name" value="HybD-like"/>
    <property type="match status" value="1"/>
</dbReference>
<accession>A0A7T5VBY2</accession>
<dbReference type="GO" id="GO:0004190">
    <property type="term" value="F:aspartic-type endopeptidase activity"/>
    <property type="evidence" value="ECO:0007669"/>
    <property type="project" value="UniProtKB-KW"/>
</dbReference>
<dbReference type="PANTHER" id="PTHR30302:SF1">
    <property type="entry name" value="HYDROGENASE 2 MATURATION PROTEASE"/>
    <property type="match status" value="1"/>
</dbReference>
<dbReference type="KEGG" id="dog:HP555_03910"/>
<dbReference type="InterPro" id="IPR023430">
    <property type="entry name" value="Pept_HybD-like_dom_sf"/>
</dbReference>
<reference evidence="5 6" key="1">
    <citation type="submission" date="2020-05" db="EMBL/GenBank/DDBJ databases">
        <title>Complete genome of Desulfobulbus oligotrophicus.</title>
        <authorList>
            <person name="Podar M."/>
        </authorList>
    </citation>
    <scope>NUCLEOTIDE SEQUENCE [LARGE SCALE GENOMIC DNA]</scope>
    <source>
        <strain evidence="5 6">Prop6</strain>
    </source>
</reference>
<dbReference type="PRINTS" id="PR00446">
    <property type="entry name" value="HYDRGNUPTAKE"/>
</dbReference>
<keyword evidence="4" id="KW-0378">Hydrolase</keyword>
<dbReference type="NCBIfam" id="TIGR00072">
    <property type="entry name" value="hydrog_prot"/>
    <property type="match status" value="1"/>
</dbReference>
<evidence type="ECO:0000256" key="1">
    <source>
        <dbReference type="ARBA" id="ARBA00006814"/>
    </source>
</evidence>
<dbReference type="CDD" id="cd00518">
    <property type="entry name" value="H2MP"/>
    <property type="match status" value="1"/>
</dbReference>
<dbReference type="Gene3D" id="3.40.50.1450">
    <property type="entry name" value="HybD-like"/>
    <property type="match status" value="1"/>
</dbReference>
<dbReference type="PANTHER" id="PTHR30302">
    <property type="entry name" value="HYDROGENASE 1 MATURATION PROTEASE"/>
    <property type="match status" value="1"/>
</dbReference>
<keyword evidence="6" id="KW-1185">Reference proteome</keyword>
<sequence>MKNKCVVIGIGNPYVQDDRAGIVVVEQLRSQHPNCQTACIYSAGFEVLDKIRGYENAIIVDACRFGIAPGTILEVTADDILIPPTSINSHTVPLGATLHTGYVCFPNEMPHAIRIFLIEVKEIEEFRQRMSPEIEHSVEEVVNRITILLNTINTEEQPWLPRTPR</sequence>
<dbReference type="AlphaFoldDB" id="A0A7T5VBY2"/>
<evidence type="ECO:0000256" key="2">
    <source>
        <dbReference type="ARBA" id="ARBA00022670"/>
    </source>
</evidence>
<keyword evidence="3" id="KW-0064">Aspartyl protease</keyword>
<gene>
    <name evidence="5" type="ORF">HP555_03910</name>
</gene>
<dbReference type="InterPro" id="IPR000671">
    <property type="entry name" value="Peptidase_A31"/>
</dbReference>
<proteinExistence type="inferred from homology"/>
<organism evidence="5 6">
    <name type="scientific">Desulfobulbus oligotrophicus</name>
    <dbReference type="NCBI Taxonomy" id="1909699"/>
    <lineage>
        <taxon>Bacteria</taxon>
        <taxon>Pseudomonadati</taxon>
        <taxon>Thermodesulfobacteriota</taxon>
        <taxon>Desulfobulbia</taxon>
        <taxon>Desulfobulbales</taxon>
        <taxon>Desulfobulbaceae</taxon>
        <taxon>Desulfobulbus</taxon>
    </lineage>
</organism>
<evidence type="ECO:0000313" key="6">
    <source>
        <dbReference type="Proteomes" id="UP000596092"/>
    </source>
</evidence>
<keyword evidence="2 5" id="KW-0645">Protease</keyword>
<dbReference type="Pfam" id="PF01750">
    <property type="entry name" value="HycI"/>
    <property type="match status" value="1"/>
</dbReference>